<dbReference type="GO" id="GO:0005886">
    <property type="term" value="C:plasma membrane"/>
    <property type="evidence" value="ECO:0007669"/>
    <property type="project" value="TreeGrafter"/>
</dbReference>
<name>A0A1E2USF6_9GAMM</name>
<dbReference type="Proteomes" id="UP000094849">
    <property type="component" value="Unassembled WGS sequence"/>
</dbReference>
<dbReference type="InterPro" id="IPR019734">
    <property type="entry name" value="TPR_rpt"/>
</dbReference>
<protein>
    <submittedName>
        <fullName evidence="10">C-type cytochrome biogenesis protein CcmI</fullName>
    </submittedName>
</protein>
<dbReference type="PROSITE" id="PS50005">
    <property type="entry name" value="TPR"/>
    <property type="match status" value="1"/>
</dbReference>
<keyword evidence="2" id="KW-0677">Repeat</keyword>
<keyword evidence="7" id="KW-0812">Transmembrane</keyword>
<dbReference type="GO" id="GO:0030313">
    <property type="term" value="C:cell envelope"/>
    <property type="evidence" value="ECO:0007669"/>
    <property type="project" value="UniProtKB-SubCell"/>
</dbReference>
<dbReference type="InterPro" id="IPR056413">
    <property type="entry name" value="TPR_CcmH_CycH"/>
</dbReference>
<keyword evidence="7" id="KW-1133">Transmembrane helix</keyword>
<dbReference type="NCBIfam" id="TIGR03142">
    <property type="entry name" value="cytochro_ccmI"/>
    <property type="match status" value="1"/>
</dbReference>
<keyword evidence="3" id="KW-0201">Cytochrome c-type biogenesis</keyword>
<organism evidence="10 11">
    <name type="scientific">Candidatus Thiodiazotropha endoloripes</name>
    <dbReference type="NCBI Taxonomy" id="1818881"/>
    <lineage>
        <taxon>Bacteria</taxon>
        <taxon>Pseudomonadati</taxon>
        <taxon>Pseudomonadota</taxon>
        <taxon>Gammaproteobacteria</taxon>
        <taxon>Chromatiales</taxon>
        <taxon>Sedimenticolaceae</taxon>
        <taxon>Candidatus Thiodiazotropha</taxon>
    </lineage>
</organism>
<dbReference type="GO" id="GO:0017004">
    <property type="term" value="P:cytochrome complex assembly"/>
    <property type="evidence" value="ECO:0007669"/>
    <property type="project" value="UniProtKB-KW"/>
</dbReference>
<dbReference type="Gene3D" id="1.25.40.10">
    <property type="entry name" value="Tetratricopeptide repeat domain"/>
    <property type="match status" value="1"/>
</dbReference>
<dbReference type="PANTHER" id="PTHR47870">
    <property type="entry name" value="CYTOCHROME C-TYPE BIOGENESIS PROTEIN CCMH"/>
    <property type="match status" value="1"/>
</dbReference>
<feature type="transmembrane region" description="Helical" evidence="7">
    <location>
        <begin position="6"/>
        <end position="24"/>
    </location>
</feature>
<evidence type="ECO:0000256" key="1">
    <source>
        <dbReference type="ARBA" id="ARBA00004196"/>
    </source>
</evidence>
<keyword evidence="6" id="KW-0175">Coiled coil</keyword>
<comment type="subcellular location">
    <subcellularLocation>
        <location evidence="1">Cell envelope</location>
    </subcellularLocation>
</comment>
<evidence type="ECO:0000259" key="9">
    <source>
        <dbReference type="Pfam" id="PF23914"/>
    </source>
</evidence>
<evidence type="ECO:0000256" key="4">
    <source>
        <dbReference type="ARBA" id="ARBA00022803"/>
    </source>
</evidence>
<dbReference type="InterPro" id="IPR011990">
    <property type="entry name" value="TPR-like_helical_dom_sf"/>
</dbReference>
<accession>A0A1E2USF6</accession>
<feature type="coiled-coil region" evidence="6">
    <location>
        <begin position="32"/>
        <end position="59"/>
    </location>
</feature>
<dbReference type="InterPro" id="IPR056412">
    <property type="entry name" value="Ig_CycH"/>
</dbReference>
<evidence type="ECO:0000256" key="3">
    <source>
        <dbReference type="ARBA" id="ARBA00022748"/>
    </source>
</evidence>
<dbReference type="RefSeq" id="WP_069005589.1">
    <property type="nucleotide sequence ID" value="NZ_LVJW01000003.1"/>
</dbReference>
<gene>
    <name evidence="10" type="ORF">A3196_13420</name>
</gene>
<proteinExistence type="predicted"/>
<feature type="repeat" description="TPR" evidence="5">
    <location>
        <begin position="167"/>
        <end position="200"/>
    </location>
</feature>
<dbReference type="InterPro" id="IPR051263">
    <property type="entry name" value="C-type_cytochrome_biogenesis"/>
</dbReference>
<keyword evidence="7" id="KW-0472">Membrane</keyword>
<dbReference type="Pfam" id="PF23892">
    <property type="entry name" value="Ig_CycH"/>
    <property type="match status" value="1"/>
</dbReference>
<dbReference type="OrthoDB" id="9776053at2"/>
<dbReference type="PANTHER" id="PTHR47870:SF4">
    <property type="entry name" value="CYTOCHROME C-TYPE BIOGENESIS PROTEIN CYCH"/>
    <property type="match status" value="1"/>
</dbReference>
<dbReference type="Pfam" id="PF23914">
    <property type="entry name" value="TPR_CcmH_CycH"/>
    <property type="match status" value="1"/>
</dbReference>
<evidence type="ECO:0000256" key="7">
    <source>
        <dbReference type="SAM" id="Phobius"/>
    </source>
</evidence>
<evidence type="ECO:0000313" key="10">
    <source>
        <dbReference type="EMBL" id="ODB97669.1"/>
    </source>
</evidence>
<keyword evidence="4 5" id="KW-0802">TPR repeat</keyword>
<feature type="domain" description="Cytochrome c-type biogenesis protein H Ig-like" evidence="8">
    <location>
        <begin position="322"/>
        <end position="429"/>
    </location>
</feature>
<dbReference type="InterPro" id="IPR017560">
    <property type="entry name" value="Cyt_c_biogenesis_CcmI"/>
</dbReference>
<feature type="domain" description="Cytochrome c-type biogenesis protein H TPR" evidence="9">
    <location>
        <begin position="149"/>
        <end position="273"/>
    </location>
</feature>
<dbReference type="STRING" id="1818881.A3196_13420"/>
<reference evidence="10 11" key="1">
    <citation type="submission" date="2016-03" db="EMBL/GenBank/DDBJ databases">
        <title>Chemosynthetic sulphur-oxidizing symbionts of marine invertebrate animals are capable of nitrogen fixation.</title>
        <authorList>
            <person name="Petersen J.M."/>
            <person name="Kemper A."/>
            <person name="Gruber-Vodicka H."/>
            <person name="Cardini U."/>
            <person name="Geest Mvander."/>
            <person name="Kleiner M."/>
            <person name="Bulgheresi S."/>
            <person name="Fussmann M."/>
            <person name="Herbold C."/>
            <person name="Seah B.K.B."/>
            <person name="Antony C.Paul."/>
            <person name="Liu D."/>
            <person name="Belitz A."/>
            <person name="Weber M."/>
        </authorList>
    </citation>
    <scope>NUCLEOTIDE SEQUENCE [LARGE SCALE GENOMIC DNA]</scope>
    <source>
        <strain evidence="10">G_D</strain>
    </source>
</reference>
<evidence type="ECO:0000256" key="2">
    <source>
        <dbReference type="ARBA" id="ARBA00022737"/>
    </source>
</evidence>
<dbReference type="AlphaFoldDB" id="A0A1E2USF6"/>
<keyword evidence="11" id="KW-1185">Reference proteome</keyword>
<dbReference type="EMBL" id="LVJZ01000003">
    <property type="protein sequence ID" value="ODB97669.1"/>
    <property type="molecule type" value="Genomic_DNA"/>
</dbReference>
<evidence type="ECO:0000313" key="11">
    <source>
        <dbReference type="Proteomes" id="UP000094849"/>
    </source>
</evidence>
<dbReference type="SUPFAM" id="SSF48452">
    <property type="entry name" value="TPR-like"/>
    <property type="match status" value="1"/>
</dbReference>
<sequence>MTLFWMIIAGLTVLAMAFVGLPLLRKEVTDKITSDELNLAVFKQQLEELDNDLEAGNLDQNRYDAARKDLEKSLLTDVSTSTSDSSNLASRSGRIMAGTALLVPLAAWLLYDQLGTPEIINHLAQQPAAGTTQQTAQAPSGGMENLPPMDELVRRLAEKLQENPDNQDGWVMLGRSYMALNDHSAAINAYQRAMEMNDQRVDLLLAYAEAIAATTGNDFTGRAAPMIEKAYQLEPENPNVLWLAGIQAYQSNDFKSAILRWDALRTSLTPQSAELESVNNAIDDARNQLGLPAEETELPSIVKKQKPKAKPQPAAAAANEAIKVAVSLSPELQAKTKPNDLVFIYAKAVSGPPMPLAAVRKKVSDLPISISLDDSMAMMPQMKLSGFNEVVVGARISMSGSPTAQAGDLEGEIQPVAPGSAETVQVVINSVHP</sequence>
<evidence type="ECO:0000259" key="8">
    <source>
        <dbReference type="Pfam" id="PF23892"/>
    </source>
</evidence>
<evidence type="ECO:0000256" key="6">
    <source>
        <dbReference type="SAM" id="Coils"/>
    </source>
</evidence>
<evidence type="ECO:0000256" key="5">
    <source>
        <dbReference type="PROSITE-ProRule" id="PRU00339"/>
    </source>
</evidence>
<comment type="caution">
    <text evidence="10">The sequence shown here is derived from an EMBL/GenBank/DDBJ whole genome shotgun (WGS) entry which is preliminary data.</text>
</comment>